<dbReference type="GO" id="GO:0005886">
    <property type="term" value="C:plasma membrane"/>
    <property type="evidence" value="ECO:0007669"/>
    <property type="project" value="UniProtKB-SubCell"/>
</dbReference>
<keyword evidence="4 6" id="KW-1133">Transmembrane helix</keyword>
<dbReference type="PROSITE" id="PS00216">
    <property type="entry name" value="SUGAR_TRANSPORT_1"/>
    <property type="match status" value="1"/>
</dbReference>
<keyword evidence="5 6" id="KW-0472">Membrane</keyword>
<dbReference type="InterPro" id="IPR020846">
    <property type="entry name" value="MFS_dom"/>
</dbReference>
<dbReference type="GO" id="GO:0022857">
    <property type="term" value="F:transmembrane transporter activity"/>
    <property type="evidence" value="ECO:0007669"/>
    <property type="project" value="InterPro"/>
</dbReference>
<feature type="transmembrane region" description="Helical" evidence="6">
    <location>
        <begin position="223"/>
        <end position="242"/>
    </location>
</feature>
<dbReference type="InterPro" id="IPR011701">
    <property type="entry name" value="MFS"/>
</dbReference>
<dbReference type="OrthoDB" id="9812221at2"/>
<feature type="domain" description="Major facilitator superfamily (MFS) profile" evidence="7">
    <location>
        <begin position="1"/>
        <end position="370"/>
    </location>
</feature>
<feature type="transmembrane region" description="Helical" evidence="6">
    <location>
        <begin position="279"/>
        <end position="300"/>
    </location>
</feature>
<feature type="transmembrane region" description="Helical" evidence="6">
    <location>
        <begin position="115"/>
        <end position="138"/>
    </location>
</feature>
<evidence type="ECO:0000313" key="8">
    <source>
        <dbReference type="EMBL" id="AXC51118.1"/>
    </source>
</evidence>
<dbReference type="PROSITE" id="PS50850">
    <property type="entry name" value="MFS"/>
    <property type="match status" value="1"/>
</dbReference>
<protein>
    <submittedName>
        <fullName evidence="8">MFS transporter</fullName>
    </submittedName>
</protein>
<name>A0A344PP13_9RHOB</name>
<dbReference type="SUPFAM" id="SSF103473">
    <property type="entry name" value="MFS general substrate transporter"/>
    <property type="match status" value="1"/>
</dbReference>
<dbReference type="AlphaFoldDB" id="A0A344PP13"/>
<feature type="transmembrane region" description="Helical" evidence="6">
    <location>
        <begin position="144"/>
        <end position="163"/>
    </location>
</feature>
<evidence type="ECO:0000256" key="2">
    <source>
        <dbReference type="ARBA" id="ARBA00022475"/>
    </source>
</evidence>
<gene>
    <name evidence="8" type="ORF">DRW48_06575</name>
</gene>
<keyword evidence="2" id="KW-1003">Cell membrane</keyword>
<dbReference type="EMBL" id="CP030918">
    <property type="protein sequence ID" value="AXC51118.1"/>
    <property type="molecule type" value="Genomic_DNA"/>
</dbReference>
<dbReference type="InterPro" id="IPR050189">
    <property type="entry name" value="MFS_Efflux_Transporters"/>
</dbReference>
<dbReference type="Gene3D" id="1.20.1250.20">
    <property type="entry name" value="MFS general substrate transporter like domains"/>
    <property type="match status" value="1"/>
</dbReference>
<evidence type="ECO:0000256" key="4">
    <source>
        <dbReference type="ARBA" id="ARBA00022989"/>
    </source>
</evidence>
<feature type="transmembrane region" description="Helical" evidence="6">
    <location>
        <begin position="312"/>
        <end position="331"/>
    </location>
</feature>
<feature type="transmembrane region" description="Helical" evidence="6">
    <location>
        <begin position="56"/>
        <end position="75"/>
    </location>
</feature>
<feature type="transmembrane region" description="Helical" evidence="6">
    <location>
        <begin position="81"/>
        <end position="103"/>
    </location>
</feature>
<evidence type="ECO:0000256" key="1">
    <source>
        <dbReference type="ARBA" id="ARBA00004651"/>
    </source>
</evidence>
<dbReference type="Proteomes" id="UP000252023">
    <property type="component" value="Chromosome"/>
</dbReference>
<feature type="transmembrane region" description="Helical" evidence="6">
    <location>
        <begin position="254"/>
        <end position="273"/>
    </location>
</feature>
<dbReference type="CDD" id="cd17473">
    <property type="entry name" value="MFS_arabinose_efflux_permease_like"/>
    <property type="match status" value="1"/>
</dbReference>
<evidence type="ECO:0000256" key="6">
    <source>
        <dbReference type="SAM" id="Phobius"/>
    </source>
</evidence>
<dbReference type="InterPro" id="IPR036259">
    <property type="entry name" value="MFS_trans_sf"/>
</dbReference>
<evidence type="ECO:0000256" key="5">
    <source>
        <dbReference type="ARBA" id="ARBA00023136"/>
    </source>
</evidence>
<evidence type="ECO:0000256" key="3">
    <source>
        <dbReference type="ARBA" id="ARBA00022692"/>
    </source>
</evidence>
<feature type="transmembrane region" description="Helical" evidence="6">
    <location>
        <begin position="29"/>
        <end position="49"/>
    </location>
</feature>
<sequence>MSGTVVAPALPAIRQAFEGQANVELMSRMVLTLPAIFVVISAPIAGALADRYGRKRLLLVSILLYAAAGLAGGVSQSLLGILVSRAFFGLAVGAVMTVGTALVGDNFEGEARSRFFGLQQAFTQIGGVIFVVGGGFLADLDWRAPFLIYGLALPIAVAVMTVLREPARAQRAATFSGGIEGDQNWPLLAVLCLTAFLANALFYTVPTQLSFYLKDLGYPSARTVGILIGIFNLVAAIAALSYGRVRNRASTVEVFAGAFSLMAAGAVALSFAYSFAGLVASLAVMGCGLGMMMPNIMASALQIAQLRLRARVTGMTTASMFFGHFMSPILSQPLIGQVGYDGLYRAVGIFYAALAVIALGIVIASMRSQQKMG</sequence>
<keyword evidence="3 6" id="KW-0812">Transmembrane</keyword>
<reference evidence="9" key="1">
    <citation type="submission" date="2018-07" db="EMBL/GenBank/DDBJ databases">
        <title>Genome sequencing of Paracoccus sp. SC2-6.</title>
        <authorList>
            <person name="Heo J."/>
            <person name="Kim S.-J."/>
            <person name="Kwon S.-W."/>
        </authorList>
    </citation>
    <scope>NUCLEOTIDE SEQUENCE [LARGE SCALE GENOMIC DNA]</scope>
    <source>
        <strain evidence="9">SC2-6</strain>
    </source>
</reference>
<feature type="transmembrane region" description="Helical" evidence="6">
    <location>
        <begin position="184"/>
        <end position="203"/>
    </location>
</feature>
<dbReference type="PANTHER" id="PTHR43124:SF3">
    <property type="entry name" value="CHLORAMPHENICOL EFFLUX PUMP RV0191"/>
    <property type="match status" value="1"/>
</dbReference>
<accession>A0A344PP13</accession>
<comment type="subcellular location">
    <subcellularLocation>
        <location evidence="1">Cell membrane</location>
        <topology evidence="1">Multi-pass membrane protein</topology>
    </subcellularLocation>
</comment>
<organism evidence="8 9">
    <name type="scientific">Paracoccus suum</name>
    <dbReference type="NCBI Taxonomy" id="2259340"/>
    <lineage>
        <taxon>Bacteria</taxon>
        <taxon>Pseudomonadati</taxon>
        <taxon>Pseudomonadota</taxon>
        <taxon>Alphaproteobacteria</taxon>
        <taxon>Rhodobacterales</taxon>
        <taxon>Paracoccaceae</taxon>
        <taxon>Paracoccus</taxon>
    </lineage>
</organism>
<feature type="transmembrane region" description="Helical" evidence="6">
    <location>
        <begin position="343"/>
        <end position="364"/>
    </location>
</feature>
<proteinExistence type="predicted"/>
<dbReference type="Pfam" id="PF07690">
    <property type="entry name" value="MFS_1"/>
    <property type="match status" value="1"/>
</dbReference>
<evidence type="ECO:0000313" key="9">
    <source>
        <dbReference type="Proteomes" id="UP000252023"/>
    </source>
</evidence>
<keyword evidence="9" id="KW-1185">Reference proteome</keyword>
<dbReference type="PANTHER" id="PTHR43124">
    <property type="entry name" value="PURINE EFFLUX PUMP PBUE"/>
    <property type="match status" value="1"/>
</dbReference>
<dbReference type="KEGG" id="pars:DRW48_06575"/>
<dbReference type="InterPro" id="IPR005829">
    <property type="entry name" value="Sugar_transporter_CS"/>
</dbReference>
<evidence type="ECO:0000259" key="7">
    <source>
        <dbReference type="PROSITE" id="PS50850"/>
    </source>
</evidence>